<accession>A0A8S9XWF2</accession>
<dbReference type="PROSITE" id="PS50835">
    <property type="entry name" value="IG_LIKE"/>
    <property type="match status" value="1"/>
</dbReference>
<dbReference type="OrthoDB" id="6428749at2759"/>
<dbReference type="PROSITE" id="PS00571">
    <property type="entry name" value="AMIDASES"/>
    <property type="match status" value="1"/>
</dbReference>
<dbReference type="SUPFAM" id="SSF48726">
    <property type="entry name" value="Immunoglobulin"/>
    <property type="match status" value="1"/>
</dbReference>
<feature type="region of interest" description="Disordered" evidence="2">
    <location>
        <begin position="440"/>
        <end position="461"/>
    </location>
</feature>
<dbReference type="Pfam" id="PF01425">
    <property type="entry name" value="Amidase"/>
    <property type="match status" value="1"/>
</dbReference>
<dbReference type="GO" id="GO:0012505">
    <property type="term" value="C:endomembrane system"/>
    <property type="evidence" value="ECO:0007669"/>
    <property type="project" value="TreeGrafter"/>
</dbReference>
<dbReference type="AlphaFoldDB" id="A0A8S9XWF2"/>
<protein>
    <recommendedName>
        <fullName evidence="3">Ig-like domain-containing protein</fullName>
    </recommendedName>
</protein>
<dbReference type="Pfam" id="PF13927">
    <property type="entry name" value="Ig_3"/>
    <property type="match status" value="1"/>
</dbReference>
<dbReference type="Gene3D" id="3.90.1300.10">
    <property type="entry name" value="Amidase signature (AS) domain"/>
    <property type="match status" value="1"/>
</dbReference>
<feature type="domain" description="Ig-like" evidence="3">
    <location>
        <begin position="496"/>
        <end position="563"/>
    </location>
</feature>
<dbReference type="Gene3D" id="2.60.40.10">
    <property type="entry name" value="Immunoglobulins"/>
    <property type="match status" value="1"/>
</dbReference>
<dbReference type="InterPro" id="IPR003598">
    <property type="entry name" value="Ig_sub2"/>
</dbReference>
<dbReference type="InterPro" id="IPR036179">
    <property type="entry name" value="Ig-like_dom_sf"/>
</dbReference>
<comment type="similarity">
    <text evidence="1">Belongs to the amidase family.</text>
</comment>
<dbReference type="CDD" id="cd00096">
    <property type="entry name" value="Ig"/>
    <property type="match status" value="1"/>
</dbReference>
<dbReference type="EMBL" id="WIXP02000003">
    <property type="protein sequence ID" value="KAF6213402.1"/>
    <property type="molecule type" value="Genomic_DNA"/>
</dbReference>
<keyword evidence="5" id="KW-1185">Reference proteome</keyword>
<organism evidence="4 5">
    <name type="scientific">Apolygus lucorum</name>
    <name type="common">Small green plant bug</name>
    <name type="synonym">Lygocoris lucorum</name>
    <dbReference type="NCBI Taxonomy" id="248454"/>
    <lineage>
        <taxon>Eukaryota</taxon>
        <taxon>Metazoa</taxon>
        <taxon>Ecdysozoa</taxon>
        <taxon>Arthropoda</taxon>
        <taxon>Hexapoda</taxon>
        <taxon>Insecta</taxon>
        <taxon>Pterygota</taxon>
        <taxon>Neoptera</taxon>
        <taxon>Paraneoptera</taxon>
        <taxon>Hemiptera</taxon>
        <taxon>Heteroptera</taxon>
        <taxon>Panheteroptera</taxon>
        <taxon>Cimicomorpha</taxon>
        <taxon>Miridae</taxon>
        <taxon>Mirini</taxon>
        <taxon>Apolygus</taxon>
    </lineage>
</organism>
<dbReference type="Proteomes" id="UP000466442">
    <property type="component" value="Unassembled WGS sequence"/>
</dbReference>
<dbReference type="PANTHER" id="PTHR43372">
    <property type="entry name" value="FATTY-ACID AMIDE HYDROLASE"/>
    <property type="match status" value="1"/>
</dbReference>
<evidence type="ECO:0000259" key="3">
    <source>
        <dbReference type="PROSITE" id="PS50835"/>
    </source>
</evidence>
<evidence type="ECO:0000313" key="5">
    <source>
        <dbReference type="Proteomes" id="UP000466442"/>
    </source>
</evidence>
<dbReference type="InterPro" id="IPR013783">
    <property type="entry name" value="Ig-like_fold"/>
</dbReference>
<gene>
    <name evidence="4" type="ORF">GE061_011121</name>
</gene>
<dbReference type="InterPro" id="IPR023631">
    <property type="entry name" value="Amidase_dom"/>
</dbReference>
<proteinExistence type="inferred from homology"/>
<evidence type="ECO:0000256" key="2">
    <source>
        <dbReference type="SAM" id="MobiDB-lite"/>
    </source>
</evidence>
<sequence length="581" mass="64789">LKHASARTRVPTRIAEKDAGAVERIRRFGGIPLLVSNSPELCMNLETVSKKNGRALNPYDTTRTTGGSSGGEAGLLGAGASIFGLASDLAGSIRIPCMFCGVFGHKPTPGYVPIEGHIPYSKDPMFDYFFTVGPIVKRAADLKLVFKLLVPEEKQHNLRLDEKVNVSNLNIYYMFGEGNKSFTQSQPNDRVQKAIETAVENLASHFHCKCQLVQLPYLMDSITYNGAIFNINGLENAFQRSEDPDDWSFFSMLFMFIKKLIFMTDTNFGALSWGPLTLLSRFTHNMYNPDITTQIARSRKQFSEMLGDNAVFLYPTFPVEARLHNDLTNHFFNVSYTSVFNVLGVPVTQVPIKVPGNLPVGIQVVAAPDQDRLCFAVASALEETCGGSVKRQQAELASACSTVILNSAARCHSFTTGKKRMKIWLLLAVAFTIYGLSESARGGGRGGGKGRGGRRGMGSRMPILIHRTPGSKDYYDHKDGAKIVKASHFELDYMLGRKITFFCMATGYPRPMITWFKDGIELYAHKYFQVHEWTVGNDTMKSKMEIDPTTQKDAGYYECQADNQYAIDRRGFRTDYVIYTY</sequence>
<dbReference type="SUPFAM" id="SSF75304">
    <property type="entry name" value="Amidase signature (AS) enzymes"/>
    <property type="match status" value="1"/>
</dbReference>
<reference evidence="4" key="1">
    <citation type="journal article" date="2021" name="Mol. Ecol. Resour.">
        <title>Apolygus lucorum genome provides insights into omnivorousness and mesophyll feeding.</title>
        <authorList>
            <person name="Liu Y."/>
            <person name="Liu H."/>
            <person name="Wang H."/>
            <person name="Huang T."/>
            <person name="Liu B."/>
            <person name="Yang B."/>
            <person name="Yin L."/>
            <person name="Li B."/>
            <person name="Zhang Y."/>
            <person name="Zhang S."/>
            <person name="Jiang F."/>
            <person name="Zhang X."/>
            <person name="Ren Y."/>
            <person name="Wang B."/>
            <person name="Wang S."/>
            <person name="Lu Y."/>
            <person name="Wu K."/>
            <person name="Fan W."/>
            <person name="Wang G."/>
        </authorList>
    </citation>
    <scope>NUCLEOTIDE SEQUENCE</scope>
    <source>
        <strain evidence="4">12Hb</strain>
    </source>
</reference>
<dbReference type="PANTHER" id="PTHR43372:SF3">
    <property type="entry name" value="AT07710P-RELATED"/>
    <property type="match status" value="1"/>
</dbReference>
<dbReference type="InterPro" id="IPR007110">
    <property type="entry name" value="Ig-like_dom"/>
</dbReference>
<dbReference type="InterPro" id="IPR020556">
    <property type="entry name" value="Amidase_CS"/>
</dbReference>
<evidence type="ECO:0000313" key="4">
    <source>
        <dbReference type="EMBL" id="KAF6213402.1"/>
    </source>
</evidence>
<feature type="non-terminal residue" evidence="4">
    <location>
        <position position="581"/>
    </location>
</feature>
<feature type="compositionally biased region" description="Gly residues" evidence="2">
    <location>
        <begin position="441"/>
        <end position="450"/>
    </location>
</feature>
<name>A0A8S9XWF2_APOLU</name>
<comment type="caution">
    <text evidence="4">The sequence shown here is derived from an EMBL/GenBank/DDBJ whole genome shotgun (WGS) entry which is preliminary data.</text>
</comment>
<dbReference type="SMART" id="SM00408">
    <property type="entry name" value="IGc2"/>
    <property type="match status" value="1"/>
</dbReference>
<evidence type="ECO:0000256" key="1">
    <source>
        <dbReference type="ARBA" id="ARBA00009199"/>
    </source>
</evidence>
<dbReference type="InterPro" id="IPR036928">
    <property type="entry name" value="AS_sf"/>
</dbReference>
<dbReference type="InterPro" id="IPR052739">
    <property type="entry name" value="FAAH2"/>
</dbReference>